<organism evidence="2 3">
    <name type="scientific">Actinoallomurus spadix</name>
    <dbReference type="NCBI Taxonomy" id="79912"/>
    <lineage>
        <taxon>Bacteria</taxon>
        <taxon>Bacillati</taxon>
        <taxon>Actinomycetota</taxon>
        <taxon>Actinomycetes</taxon>
        <taxon>Streptosporangiales</taxon>
        <taxon>Thermomonosporaceae</taxon>
        <taxon>Actinoallomurus</taxon>
    </lineage>
</organism>
<dbReference type="EMBL" id="BAAABM010000023">
    <property type="protein sequence ID" value="GAA0340207.1"/>
    <property type="molecule type" value="Genomic_DNA"/>
</dbReference>
<feature type="compositionally biased region" description="Low complexity" evidence="1">
    <location>
        <begin position="26"/>
        <end position="37"/>
    </location>
</feature>
<accession>A0ABP3G9N6</accession>
<dbReference type="Proteomes" id="UP001501822">
    <property type="component" value="Unassembled WGS sequence"/>
</dbReference>
<feature type="region of interest" description="Disordered" evidence="1">
    <location>
        <begin position="1"/>
        <end position="80"/>
    </location>
</feature>
<protein>
    <submittedName>
        <fullName evidence="2">Uncharacterized protein</fullName>
    </submittedName>
</protein>
<evidence type="ECO:0000256" key="1">
    <source>
        <dbReference type="SAM" id="MobiDB-lite"/>
    </source>
</evidence>
<gene>
    <name evidence="2" type="ORF">GCM10010151_32260</name>
</gene>
<comment type="caution">
    <text evidence="2">The sequence shown here is derived from an EMBL/GenBank/DDBJ whole genome shotgun (WGS) entry which is preliminary data.</text>
</comment>
<name>A0ABP3G9N6_9ACTN</name>
<reference evidence="3" key="1">
    <citation type="journal article" date="2019" name="Int. J. Syst. Evol. Microbiol.">
        <title>The Global Catalogue of Microorganisms (GCM) 10K type strain sequencing project: providing services to taxonomists for standard genome sequencing and annotation.</title>
        <authorList>
            <consortium name="The Broad Institute Genomics Platform"/>
            <consortium name="The Broad Institute Genome Sequencing Center for Infectious Disease"/>
            <person name="Wu L."/>
            <person name="Ma J."/>
        </authorList>
    </citation>
    <scope>NUCLEOTIDE SEQUENCE [LARGE SCALE GENOMIC DNA]</scope>
    <source>
        <strain evidence="3">JCM 3146</strain>
    </source>
</reference>
<keyword evidence="3" id="KW-1185">Reference proteome</keyword>
<proteinExistence type="predicted"/>
<evidence type="ECO:0000313" key="2">
    <source>
        <dbReference type="EMBL" id="GAA0340207.1"/>
    </source>
</evidence>
<evidence type="ECO:0000313" key="3">
    <source>
        <dbReference type="Proteomes" id="UP001501822"/>
    </source>
</evidence>
<sequence>MQASEFPTWHRKGHAPLFSPNNGIWARATPGTAAGGREVTAPAGTGAVTSPSGHPLVGKPRFTPPWEGSSHREVTTFPRV</sequence>